<evidence type="ECO:0000313" key="9">
    <source>
        <dbReference type="Proteomes" id="UP000009168"/>
    </source>
</evidence>
<evidence type="ECO:0000256" key="2">
    <source>
        <dbReference type="ARBA" id="ARBA00022692"/>
    </source>
</evidence>
<gene>
    <name evidence="8" type="ORF">TTHERM_00377260</name>
</gene>
<dbReference type="HOGENOM" id="CLU_045771_0_0_1"/>
<dbReference type="AlphaFoldDB" id="Q23FJ2"/>
<feature type="transmembrane region" description="Helical" evidence="6">
    <location>
        <begin position="441"/>
        <end position="460"/>
    </location>
</feature>
<dbReference type="InterPro" id="IPR000620">
    <property type="entry name" value="EamA_dom"/>
</dbReference>
<feature type="transmembrane region" description="Helical" evidence="6">
    <location>
        <begin position="466"/>
        <end position="484"/>
    </location>
</feature>
<evidence type="ECO:0000256" key="1">
    <source>
        <dbReference type="ARBA" id="ARBA00004141"/>
    </source>
</evidence>
<feature type="transmembrane region" description="Helical" evidence="6">
    <location>
        <begin position="272"/>
        <end position="292"/>
    </location>
</feature>
<feature type="transmembrane region" description="Helical" evidence="6">
    <location>
        <begin position="299"/>
        <end position="321"/>
    </location>
</feature>
<sequence>MTDVYKNNLSEPFIIEMKEMTNFKKLQDQKRPFSSEYVKPCHSSNNSTIEEENHYSSENSSPQNQVFNKFDVKRFTDGFFLNEELIQSDKVLTKADLMRFSMNCLSGGGIPEPNQSISQTNQNQEEYVAFNTTLTPTGYGFAIDYIYLLWNLYMNQFCKLLKFLGSIVGKLEKKYTSHNVGYAFMALSTILHVIPSLYVKMNPQIDFSVSLMARGSVTMFLLVCMAKCKNQKLIAFCKNDMKILITRGILNGISQLYFFFSVKKLPLSIDYVIFNTGPIFVFILSAILFGIAIKKKEMIGILVAFSGIICITNPGLIQSIISFGGEEQITSQQTQQSQFQYAQGVEKIILIVIFIFVYVGWAYAILLVKKVKEANNLAMNFYVGMSCFLAGAIAFYVRDQSISHLNIFDFMAIIFIVGLFSFGSQYTFITSTMLNSNHGPLSMLNYLCVVESYVVQILFFNEVPSLIEISGAILVLGGLSTILIKG</sequence>
<dbReference type="PANTHER" id="PTHR22911:SF6">
    <property type="entry name" value="SOLUTE CARRIER FAMILY 35 MEMBER G1"/>
    <property type="match status" value="1"/>
</dbReference>
<evidence type="ECO:0000256" key="4">
    <source>
        <dbReference type="ARBA" id="ARBA00023136"/>
    </source>
</evidence>
<reference evidence="9" key="1">
    <citation type="journal article" date="2006" name="PLoS Biol.">
        <title>Macronuclear genome sequence of the ciliate Tetrahymena thermophila, a model eukaryote.</title>
        <authorList>
            <person name="Eisen J.A."/>
            <person name="Coyne R.S."/>
            <person name="Wu M."/>
            <person name="Wu D."/>
            <person name="Thiagarajan M."/>
            <person name="Wortman J.R."/>
            <person name="Badger J.H."/>
            <person name="Ren Q."/>
            <person name="Amedeo P."/>
            <person name="Jones K.M."/>
            <person name="Tallon L.J."/>
            <person name="Delcher A.L."/>
            <person name="Salzberg S.L."/>
            <person name="Silva J.C."/>
            <person name="Haas B.J."/>
            <person name="Majoros W.H."/>
            <person name="Farzad M."/>
            <person name="Carlton J.M."/>
            <person name="Smith R.K. Jr."/>
            <person name="Garg J."/>
            <person name="Pearlman R.E."/>
            <person name="Karrer K.M."/>
            <person name="Sun L."/>
            <person name="Manning G."/>
            <person name="Elde N.C."/>
            <person name="Turkewitz A.P."/>
            <person name="Asai D.J."/>
            <person name="Wilkes D.E."/>
            <person name="Wang Y."/>
            <person name="Cai H."/>
            <person name="Collins K."/>
            <person name="Stewart B.A."/>
            <person name="Lee S.R."/>
            <person name="Wilamowska K."/>
            <person name="Weinberg Z."/>
            <person name="Ruzzo W.L."/>
            <person name="Wloga D."/>
            <person name="Gaertig J."/>
            <person name="Frankel J."/>
            <person name="Tsao C.-C."/>
            <person name="Gorovsky M.A."/>
            <person name="Keeling P.J."/>
            <person name="Waller R.F."/>
            <person name="Patron N.J."/>
            <person name="Cherry J.M."/>
            <person name="Stover N.A."/>
            <person name="Krieger C.J."/>
            <person name="del Toro C."/>
            <person name="Ryder H.F."/>
            <person name="Williamson S.C."/>
            <person name="Barbeau R.A."/>
            <person name="Hamilton E.P."/>
            <person name="Orias E."/>
        </authorList>
    </citation>
    <scope>NUCLEOTIDE SEQUENCE [LARGE SCALE GENOMIC DNA]</scope>
    <source>
        <strain evidence="9">SB210</strain>
    </source>
</reference>
<dbReference type="Pfam" id="PF00892">
    <property type="entry name" value="EamA"/>
    <property type="match status" value="1"/>
</dbReference>
<keyword evidence="4 6" id="KW-0472">Membrane</keyword>
<organism evidence="8 9">
    <name type="scientific">Tetrahymena thermophila (strain SB210)</name>
    <dbReference type="NCBI Taxonomy" id="312017"/>
    <lineage>
        <taxon>Eukaryota</taxon>
        <taxon>Sar</taxon>
        <taxon>Alveolata</taxon>
        <taxon>Ciliophora</taxon>
        <taxon>Intramacronucleata</taxon>
        <taxon>Oligohymenophorea</taxon>
        <taxon>Hymenostomatida</taxon>
        <taxon>Tetrahymenina</taxon>
        <taxon>Tetrahymenidae</taxon>
        <taxon>Tetrahymena</taxon>
    </lineage>
</organism>
<keyword evidence="3 6" id="KW-1133">Transmembrane helix</keyword>
<comment type="subcellular location">
    <subcellularLocation>
        <location evidence="1">Membrane</location>
        <topology evidence="1">Multi-pass membrane protein</topology>
    </subcellularLocation>
</comment>
<dbReference type="PANTHER" id="PTHR22911">
    <property type="entry name" value="ACYL-MALONYL CONDENSING ENZYME-RELATED"/>
    <property type="match status" value="1"/>
</dbReference>
<feature type="transmembrane region" description="Helical" evidence="6">
    <location>
        <begin position="348"/>
        <end position="368"/>
    </location>
</feature>
<feature type="transmembrane region" description="Helical" evidence="6">
    <location>
        <begin position="180"/>
        <end position="199"/>
    </location>
</feature>
<dbReference type="GeneID" id="7824637"/>
<accession>Q23FJ2</accession>
<dbReference type="GO" id="GO:0016020">
    <property type="term" value="C:membrane"/>
    <property type="evidence" value="ECO:0007669"/>
    <property type="project" value="UniProtKB-SubCell"/>
</dbReference>
<dbReference type="OrthoDB" id="306876at2759"/>
<protein>
    <submittedName>
        <fullName evidence="8">Integral membrane protein DUF6 containing protein</fullName>
    </submittedName>
</protein>
<feature type="transmembrane region" description="Helical" evidence="6">
    <location>
        <begin position="380"/>
        <end position="398"/>
    </location>
</feature>
<feature type="domain" description="EamA" evidence="7">
    <location>
        <begin position="181"/>
        <end position="312"/>
    </location>
</feature>
<evidence type="ECO:0000256" key="5">
    <source>
        <dbReference type="SAM" id="MobiDB-lite"/>
    </source>
</evidence>
<evidence type="ECO:0000313" key="8">
    <source>
        <dbReference type="EMBL" id="EAR95161.1"/>
    </source>
</evidence>
<evidence type="ECO:0000259" key="7">
    <source>
        <dbReference type="Pfam" id="PF00892"/>
    </source>
</evidence>
<name>Q23FJ2_TETTS</name>
<feature type="transmembrane region" description="Helical" evidence="6">
    <location>
        <begin position="410"/>
        <end position="429"/>
    </location>
</feature>
<dbReference type="KEGG" id="tet:TTHERM_00377260"/>
<dbReference type="RefSeq" id="XP_001015406.1">
    <property type="nucleotide sequence ID" value="XM_001015406.1"/>
</dbReference>
<dbReference type="InParanoid" id="Q23FJ2"/>
<dbReference type="InterPro" id="IPR037185">
    <property type="entry name" value="EmrE-like"/>
</dbReference>
<evidence type="ECO:0000256" key="6">
    <source>
        <dbReference type="SAM" id="Phobius"/>
    </source>
</evidence>
<dbReference type="EMBL" id="GG662706">
    <property type="protein sequence ID" value="EAR95161.1"/>
    <property type="molecule type" value="Genomic_DNA"/>
</dbReference>
<evidence type="ECO:0000256" key="3">
    <source>
        <dbReference type="ARBA" id="ARBA00022989"/>
    </source>
</evidence>
<dbReference type="SUPFAM" id="SSF103481">
    <property type="entry name" value="Multidrug resistance efflux transporter EmrE"/>
    <property type="match status" value="2"/>
</dbReference>
<keyword evidence="2 6" id="KW-0812">Transmembrane</keyword>
<dbReference type="Gene3D" id="1.10.3730.20">
    <property type="match status" value="1"/>
</dbReference>
<feature type="region of interest" description="Disordered" evidence="5">
    <location>
        <begin position="36"/>
        <end position="62"/>
    </location>
</feature>
<keyword evidence="9" id="KW-1185">Reference proteome</keyword>
<feature type="transmembrane region" description="Helical" evidence="6">
    <location>
        <begin position="244"/>
        <end position="260"/>
    </location>
</feature>
<feature type="transmembrane region" description="Helical" evidence="6">
    <location>
        <begin position="205"/>
        <end position="223"/>
    </location>
</feature>
<proteinExistence type="predicted"/>
<dbReference type="Proteomes" id="UP000009168">
    <property type="component" value="Unassembled WGS sequence"/>
</dbReference>